<dbReference type="EMBL" id="PYHS01000021">
    <property type="protein sequence ID" value="PSR58742.1"/>
    <property type="molecule type" value="Genomic_DNA"/>
</dbReference>
<dbReference type="InterPro" id="IPR025855">
    <property type="entry name" value="Replic_Relax"/>
</dbReference>
<accession>A0A2T2YT86</accession>
<feature type="region of interest" description="Disordered" evidence="1">
    <location>
        <begin position="33"/>
        <end position="57"/>
    </location>
</feature>
<comment type="caution">
    <text evidence="2">The sequence shown here is derived from an EMBL/GenBank/DDBJ whole genome shotgun (WGS) entry which is preliminary data.</text>
</comment>
<dbReference type="Proteomes" id="UP000241647">
    <property type="component" value="Unassembled WGS sequence"/>
</dbReference>
<proteinExistence type="predicted"/>
<gene>
    <name evidence="2" type="ORF">C8259_29550</name>
</gene>
<reference evidence="2 3" key="1">
    <citation type="submission" date="2018-02" db="EMBL/GenBank/DDBJ databases">
        <title>8 Nocardia nova and 1 Nocardia cyriacigeorgica strain used for evolution to TMP-SMX.</title>
        <authorList>
            <person name="Mehta H."/>
            <person name="Weng J."/>
            <person name="Shamoo Y."/>
        </authorList>
    </citation>
    <scope>NUCLEOTIDE SEQUENCE [LARGE SCALE GENOMIC DNA]</scope>
    <source>
        <strain evidence="2 3">ATCC 33727</strain>
    </source>
</reference>
<organism evidence="2 3">
    <name type="scientific">Nocardia nova</name>
    <dbReference type="NCBI Taxonomy" id="37330"/>
    <lineage>
        <taxon>Bacteria</taxon>
        <taxon>Bacillati</taxon>
        <taxon>Actinomycetota</taxon>
        <taxon>Actinomycetes</taxon>
        <taxon>Mycobacteriales</taxon>
        <taxon>Nocardiaceae</taxon>
        <taxon>Nocardia</taxon>
    </lineage>
</organism>
<evidence type="ECO:0008006" key="4">
    <source>
        <dbReference type="Google" id="ProtNLM"/>
    </source>
</evidence>
<protein>
    <recommendedName>
        <fullName evidence="4">Replication-relaxation</fullName>
    </recommendedName>
</protein>
<evidence type="ECO:0000256" key="1">
    <source>
        <dbReference type="SAM" id="MobiDB-lite"/>
    </source>
</evidence>
<evidence type="ECO:0000313" key="3">
    <source>
        <dbReference type="Proteomes" id="UP000241647"/>
    </source>
</evidence>
<name>A0A2T2YT86_9NOCA</name>
<sequence length="331" mass="36960">MAGGGAASNRGHLDGRLASTNIPAFSPVSSKFRVPLDANDGAHSGTTHQHPPRRRTRQPIRDLSAIAKQLSERDWVILRSVAEHRFLTVRHIESLHFGDLTPGSGRRKAQRALAKLRQLRVLNNLTHRVGGLAGGSDGMVHYVDDIGQRLLRRESGAVARRRFHTPTERFLDHQLGIATAHVALVEASRHGQLELLKCDIEPVAWRDYVGIGGARLTLKPDLYAETAYPPGSEYVDAAFIEIDMGTESIPTLIRKCHEYEAYWRQGAEQEKNEGVFPLVVWSITAETPSKAERRRDALGRAIDKDRRLRPELFRIIAPEQLPELLQKGGEL</sequence>
<evidence type="ECO:0000313" key="2">
    <source>
        <dbReference type="EMBL" id="PSR58742.1"/>
    </source>
</evidence>
<dbReference type="Pfam" id="PF13814">
    <property type="entry name" value="Replic_Relax"/>
    <property type="match status" value="1"/>
</dbReference>
<dbReference type="AlphaFoldDB" id="A0A2T2YT86"/>